<keyword evidence="1" id="KW-0677">Repeat</keyword>
<proteinExistence type="predicted"/>
<sequence>MLAAVSPVETANKFFRKLVYYLKADSPNLLEEWLQVLQSVLRVKAASPLFTQPDIRPIMKGLLFKFPLGQIKLWEARVEEVDRSKELDDELKACGPSLEVAPFSIAVHPQEQSRTYLLIESRHEKVSV</sequence>
<dbReference type="PROSITE" id="PS50003">
    <property type="entry name" value="PH_DOMAIN"/>
    <property type="match status" value="1"/>
</dbReference>
<dbReference type="PANTHER" id="PTHR22903:SF3">
    <property type="entry name" value="PLECKSTRIN HOMOLOGY DOMAIN-CONTAINING FAMILY H MEMBER 2"/>
    <property type="match status" value="1"/>
</dbReference>
<evidence type="ECO:0000256" key="1">
    <source>
        <dbReference type="ARBA" id="ARBA00022737"/>
    </source>
</evidence>
<name>A0ABV0RKK2_9TELE</name>
<accession>A0ABV0RKK2</accession>
<gene>
    <name evidence="3" type="ORF">XENOCAPTIV_001905</name>
</gene>
<evidence type="ECO:0000313" key="4">
    <source>
        <dbReference type="Proteomes" id="UP001434883"/>
    </source>
</evidence>
<dbReference type="PANTHER" id="PTHR22903">
    <property type="entry name" value="PLEKHH PROTEIN"/>
    <property type="match status" value="1"/>
</dbReference>
<dbReference type="Proteomes" id="UP001434883">
    <property type="component" value="Unassembled WGS sequence"/>
</dbReference>
<organism evidence="3 4">
    <name type="scientific">Xenoophorus captivus</name>
    <dbReference type="NCBI Taxonomy" id="1517983"/>
    <lineage>
        <taxon>Eukaryota</taxon>
        <taxon>Metazoa</taxon>
        <taxon>Chordata</taxon>
        <taxon>Craniata</taxon>
        <taxon>Vertebrata</taxon>
        <taxon>Euteleostomi</taxon>
        <taxon>Actinopterygii</taxon>
        <taxon>Neopterygii</taxon>
        <taxon>Teleostei</taxon>
        <taxon>Neoteleostei</taxon>
        <taxon>Acanthomorphata</taxon>
        <taxon>Ovalentaria</taxon>
        <taxon>Atherinomorphae</taxon>
        <taxon>Cyprinodontiformes</taxon>
        <taxon>Goodeidae</taxon>
        <taxon>Xenoophorus</taxon>
    </lineage>
</organism>
<dbReference type="EMBL" id="JAHRIN010050531">
    <property type="protein sequence ID" value="MEQ2208481.1"/>
    <property type="molecule type" value="Genomic_DNA"/>
</dbReference>
<keyword evidence="4" id="KW-1185">Reference proteome</keyword>
<comment type="caution">
    <text evidence="3">The sequence shown here is derived from an EMBL/GenBank/DDBJ whole genome shotgun (WGS) entry which is preliminary data.</text>
</comment>
<evidence type="ECO:0000259" key="2">
    <source>
        <dbReference type="PROSITE" id="PS50003"/>
    </source>
</evidence>
<protein>
    <recommendedName>
        <fullName evidence="2">PH domain-containing protein</fullName>
    </recommendedName>
</protein>
<dbReference type="InterPro" id="IPR001849">
    <property type="entry name" value="PH_domain"/>
</dbReference>
<evidence type="ECO:0000313" key="3">
    <source>
        <dbReference type="EMBL" id="MEQ2208481.1"/>
    </source>
</evidence>
<feature type="domain" description="PH" evidence="2">
    <location>
        <begin position="1"/>
        <end position="42"/>
    </location>
</feature>
<reference evidence="3 4" key="1">
    <citation type="submission" date="2021-06" db="EMBL/GenBank/DDBJ databases">
        <authorList>
            <person name="Palmer J.M."/>
        </authorList>
    </citation>
    <scope>NUCLEOTIDE SEQUENCE [LARGE SCALE GENOMIC DNA]</scope>
    <source>
        <strain evidence="3 4">XC_2019</strain>
        <tissue evidence="3">Muscle</tissue>
    </source>
</reference>